<dbReference type="Proteomes" id="UP000661918">
    <property type="component" value="Unassembled WGS sequence"/>
</dbReference>
<keyword evidence="2" id="KW-1185">Reference proteome</keyword>
<reference evidence="2" key="1">
    <citation type="journal article" date="2019" name="Int. J. Syst. Evol. Microbiol.">
        <title>The Global Catalogue of Microorganisms (GCM) 10K type strain sequencing project: providing services to taxonomists for standard genome sequencing and annotation.</title>
        <authorList>
            <consortium name="The Broad Institute Genomics Platform"/>
            <consortium name="The Broad Institute Genome Sequencing Center for Infectious Disease"/>
            <person name="Wu L."/>
            <person name="Ma J."/>
        </authorList>
    </citation>
    <scope>NUCLEOTIDE SEQUENCE [LARGE SCALE GENOMIC DNA]</scope>
    <source>
        <strain evidence="2">JCM 15443</strain>
    </source>
</reference>
<comment type="caution">
    <text evidence="1">The sequence shown here is derived from an EMBL/GenBank/DDBJ whole genome shotgun (WGS) entry which is preliminary data.</text>
</comment>
<evidence type="ECO:0000313" key="2">
    <source>
        <dbReference type="Proteomes" id="UP000661918"/>
    </source>
</evidence>
<protein>
    <submittedName>
        <fullName evidence="1">Uncharacterized protein</fullName>
    </submittedName>
</protein>
<sequence length="57" mass="6266">MPLAAVENADMEPAVYTPGMHYWIDAMLEHAVMHPVRHSFQLRELLAAGAQASSSTD</sequence>
<evidence type="ECO:0000313" key="1">
    <source>
        <dbReference type="EMBL" id="GGM00994.1"/>
    </source>
</evidence>
<dbReference type="EMBL" id="BMOM01000003">
    <property type="protein sequence ID" value="GGM00994.1"/>
    <property type="molecule type" value="Genomic_DNA"/>
</dbReference>
<organism evidence="1 2">
    <name type="scientific">Deinococcus aerophilus</name>
    <dbReference type="NCBI Taxonomy" id="522488"/>
    <lineage>
        <taxon>Bacteria</taxon>
        <taxon>Thermotogati</taxon>
        <taxon>Deinococcota</taxon>
        <taxon>Deinococci</taxon>
        <taxon>Deinococcales</taxon>
        <taxon>Deinococcaceae</taxon>
        <taxon>Deinococcus</taxon>
    </lineage>
</organism>
<name>A0ABQ2GKI3_9DEIO</name>
<proteinExistence type="predicted"/>
<accession>A0ABQ2GKI3</accession>
<gene>
    <name evidence="1" type="ORF">GCM10010841_06910</name>
</gene>